<evidence type="ECO:0000256" key="1">
    <source>
        <dbReference type="ARBA" id="ARBA00005877"/>
    </source>
</evidence>
<dbReference type="KEGG" id="lcm:102357164"/>
<evidence type="ECO:0000256" key="3">
    <source>
        <dbReference type="ARBA" id="ARBA00022723"/>
    </source>
</evidence>
<dbReference type="HOGENOM" id="CLU_034004_2_0_1"/>
<dbReference type="eggNOG" id="KOG0638">
    <property type="taxonomic scope" value="Eukaryota"/>
</dbReference>
<reference evidence="11" key="3">
    <citation type="submission" date="2025-09" db="UniProtKB">
        <authorList>
            <consortium name="Ensembl"/>
        </authorList>
    </citation>
    <scope>IDENTIFICATION</scope>
</reference>
<evidence type="ECO:0000259" key="10">
    <source>
        <dbReference type="PROSITE" id="PS51819"/>
    </source>
</evidence>
<dbReference type="InterPro" id="IPR005956">
    <property type="entry name" value="4OHPhenylPyrv_dOase"/>
</dbReference>
<dbReference type="AlphaFoldDB" id="H3B021"/>
<dbReference type="PANTHER" id="PTHR11959">
    <property type="entry name" value="4-HYDROXYPHENYLPYRUVATE DIOXYGENASE"/>
    <property type="match status" value="1"/>
</dbReference>
<dbReference type="EMBL" id="AFYH01057549">
    <property type="status" value="NOT_ANNOTATED_CDS"/>
    <property type="molecule type" value="Genomic_DNA"/>
</dbReference>
<accession>H3B021</accession>
<protein>
    <recommendedName>
        <fullName evidence="2 8">4-hydroxyphenylpyruvate dioxygenase</fullName>
    </recommendedName>
</protein>
<feature type="binding site" evidence="9">
    <location>
        <position position="407"/>
    </location>
    <ligand>
        <name>Fe cation</name>
        <dbReference type="ChEBI" id="CHEBI:24875"/>
    </ligand>
</feature>
<dbReference type="GO" id="GO:0003868">
    <property type="term" value="F:4-hydroxyphenylpyruvate dioxygenase activity"/>
    <property type="evidence" value="ECO:0007669"/>
    <property type="project" value="UniProtKB-EC"/>
</dbReference>
<dbReference type="CDD" id="cd07250">
    <property type="entry name" value="HPPD_C_like"/>
    <property type="match status" value="1"/>
</dbReference>
<keyword evidence="4" id="KW-0677">Repeat</keyword>
<dbReference type="Pfam" id="PF00903">
    <property type="entry name" value="Glyoxalase"/>
    <property type="match status" value="1"/>
</dbReference>
<keyword evidence="5 9" id="KW-0408">Iron</keyword>
<dbReference type="Gene3D" id="3.10.180.10">
    <property type="entry name" value="2,3-Dihydroxybiphenyl 1,2-Dioxygenase, domain 1"/>
    <property type="match status" value="2"/>
</dbReference>
<dbReference type="Proteomes" id="UP000008672">
    <property type="component" value="Unassembled WGS sequence"/>
</dbReference>
<dbReference type="InterPro" id="IPR029068">
    <property type="entry name" value="Glyas_Bleomycin-R_OHBP_Dase"/>
</dbReference>
<comment type="cofactor">
    <cofactor evidence="9">
        <name>Fe cation</name>
        <dbReference type="ChEBI" id="CHEBI:24875"/>
    </cofactor>
    <text evidence="9">Binds 1 Fe cation per subunit.</text>
</comment>
<organism evidence="11 12">
    <name type="scientific">Latimeria chalumnae</name>
    <name type="common">Coelacanth</name>
    <dbReference type="NCBI Taxonomy" id="7897"/>
    <lineage>
        <taxon>Eukaryota</taxon>
        <taxon>Metazoa</taxon>
        <taxon>Chordata</taxon>
        <taxon>Craniata</taxon>
        <taxon>Vertebrata</taxon>
        <taxon>Euteleostomi</taxon>
        <taxon>Coelacanthiformes</taxon>
        <taxon>Coelacanthidae</taxon>
        <taxon>Latimeria</taxon>
    </lineage>
</organism>
<dbReference type="InParanoid" id="H3B021"/>
<dbReference type="InterPro" id="IPR041735">
    <property type="entry name" value="4OHPhenylPyrv_dOase_C"/>
</dbReference>
<dbReference type="InterPro" id="IPR037523">
    <property type="entry name" value="VOC_core"/>
</dbReference>
<dbReference type="FunCoup" id="H3B021">
    <property type="interactions" value="292"/>
</dbReference>
<dbReference type="GO" id="GO:0009072">
    <property type="term" value="P:aromatic amino acid metabolic process"/>
    <property type="evidence" value="ECO:0007669"/>
    <property type="project" value="InterPro"/>
</dbReference>
<dbReference type="EMBL" id="AFYH01057551">
    <property type="status" value="NOT_ANNOTATED_CDS"/>
    <property type="molecule type" value="Genomic_DNA"/>
</dbReference>
<evidence type="ECO:0000256" key="9">
    <source>
        <dbReference type="PIRSR" id="PIRSR009283-1"/>
    </source>
</evidence>
<dbReference type="RefSeq" id="XP_005994591.1">
    <property type="nucleotide sequence ID" value="XM_005994529.2"/>
</dbReference>
<dbReference type="SUPFAM" id="SSF54593">
    <property type="entry name" value="Glyoxalase/Bleomycin resistance protein/Dihydroxybiphenyl dioxygenase"/>
    <property type="match status" value="1"/>
</dbReference>
<dbReference type="PROSITE" id="PS51819">
    <property type="entry name" value="VOC"/>
    <property type="match status" value="2"/>
</dbReference>
<feature type="binding site" evidence="9">
    <location>
        <position position="203"/>
    </location>
    <ligand>
        <name>Fe cation</name>
        <dbReference type="ChEBI" id="CHEBI:24875"/>
    </ligand>
</feature>
<proteinExistence type="inferred from homology"/>
<keyword evidence="3 9" id="KW-0479">Metal-binding</keyword>
<dbReference type="OMA" id="PTLMRWF"/>
<evidence type="ECO:0000256" key="5">
    <source>
        <dbReference type="ARBA" id="ARBA00023004"/>
    </source>
</evidence>
<comment type="catalytic activity">
    <reaction evidence="7">
        <text>3-(4-hydroxyphenyl)pyruvate + O2 = homogentisate + CO2</text>
        <dbReference type="Rhea" id="RHEA:16189"/>
        <dbReference type="ChEBI" id="CHEBI:15379"/>
        <dbReference type="ChEBI" id="CHEBI:16169"/>
        <dbReference type="ChEBI" id="CHEBI:16526"/>
        <dbReference type="ChEBI" id="CHEBI:36242"/>
        <dbReference type="EC" id="1.13.11.27"/>
    </reaction>
    <physiologicalReaction direction="left-to-right" evidence="7">
        <dbReference type="Rhea" id="RHEA:16190"/>
    </physiologicalReaction>
</comment>
<dbReference type="GeneID" id="102357164"/>
<comment type="function">
    <text evidence="6">Catalyzes the conversion of 4-hydroxyphenylpyruvic acid to homogentisic acid, one of the steps in tyrosine catabolism.</text>
</comment>
<dbReference type="Ensembl" id="ENSLACT00000015348.1">
    <property type="protein sequence ID" value="ENSLACP00000015242.1"/>
    <property type="gene ID" value="ENSLACG00000013418.1"/>
</dbReference>
<comment type="similarity">
    <text evidence="1 8">Belongs to the 4HPPD family.</text>
</comment>
<feature type="binding site" evidence="9">
    <location>
        <position position="307"/>
    </location>
    <ligand>
        <name>Fe cation</name>
        <dbReference type="ChEBI" id="CHEBI:24875"/>
    </ligand>
</feature>
<reference evidence="11" key="2">
    <citation type="submission" date="2025-08" db="UniProtKB">
        <authorList>
            <consortium name="Ensembl"/>
        </authorList>
    </citation>
    <scope>IDENTIFICATION</scope>
</reference>
<sequence>MAAFLSRLSYIALHVANGEWFASDLVNKYKFQLFATRITDKAKQLAFKKGSAVFIVNESLKRTGNEEALKILSCNHHASLANWQTQFLLHEKQKNCLNQKFLYDVQPSQGVSTVSNVCFEVENVEKSFKSLSEQGCPILIPPTKVHDEFGFVTYSVIKSIVGNVCHTLIDKTKYGGEFLPGFSKVEHSANGTKESGDVTHFDHITYACPQRYTPMIMEWYEKCFGFKRFFINKNEDITNGYVISGDGVGLRLTAMHYWKCSEVGMKLPITNQKEPDCKFVMAESLTNQGRNQVDTFLDQHHGAGIQHVGLYTSDIINTSRTLMNSGVQFVAPPRAYYTEIGKQQEILEAGHDPQLLSQCGILLDAEIDDVEVGDKRRPGLEKTPSKKRYLMQVFTKPVFKEETFFLELIERQGARGFGEGNIKALWRSVQAYMDQQEKKLKL</sequence>
<dbReference type="EMBL" id="AFYH01057550">
    <property type="status" value="NOT_ANNOTATED_CDS"/>
    <property type="molecule type" value="Genomic_DNA"/>
</dbReference>
<evidence type="ECO:0000256" key="4">
    <source>
        <dbReference type="ARBA" id="ARBA00022737"/>
    </source>
</evidence>
<dbReference type="GeneTree" id="ENSGT00530000063474"/>
<evidence type="ECO:0000313" key="12">
    <source>
        <dbReference type="Proteomes" id="UP000008672"/>
    </source>
</evidence>
<dbReference type="EMBL" id="AFYH01057552">
    <property type="status" value="NOT_ANNOTATED_CDS"/>
    <property type="molecule type" value="Genomic_DNA"/>
</dbReference>
<evidence type="ECO:0000313" key="11">
    <source>
        <dbReference type="Ensembl" id="ENSLACP00000015242.1"/>
    </source>
</evidence>
<reference evidence="12" key="1">
    <citation type="submission" date="2011-08" db="EMBL/GenBank/DDBJ databases">
        <title>The draft genome of Latimeria chalumnae.</title>
        <authorList>
            <person name="Di Palma F."/>
            <person name="Alfoldi J."/>
            <person name="Johnson J."/>
            <person name="Berlin A."/>
            <person name="Gnerre S."/>
            <person name="Jaffe D."/>
            <person name="MacCallum I."/>
            <person name="Young S."/>
            <person name="Walker B.J."/>
            <person name="Lander E."/>
            <person name="Lindblad-Toh K."/>
        </authorList>
    </citation>
    <scope>NUCLEOTIDE SEQUENCE [LARGE SCALE GENOMIC DNA]</scope>
    <source>
        <strain evidence="12">Wild caught</strain>
    </source>
</reference>
<evidence type="ECO:0000256" key="6">
    <source>
        <dbReference type="ARBA" id="ARBA00033727"/>
    </source>
</evidence>
<dbReference type="InterPro" id="IPR004360">
    <property type="entry name" value="Glyas_Fos-R_dOase_dom"/>
</dbReference>
<feature type="domain" description="VOC" evidence="10">
    <location>
        <begin position="7"/>
        <end position="171"/>
    </location>
</feature>
<dbReference type="OrthoDB" id="414569at2759"/>
<keyword evidence="12" id="KW-1185">Reference proteome</keyword>
<evidence type="ECO:0000256" key="8">
    <source>
        <dbReference type="PIRNR" id="PIRNR009283"/>
    </source>
</evidence>
<dbReference type="PANTHER" id="PTHR11959:SF10">
    <property type="entry name" value="4-HYDROXYPHENYLPYRUVATE DIOXYGENASE-LIKE PROTEIN"/>
    <property type="match status" value="1"/>
</dbReference>
<gene>
    <name evidence="11" type="primary">HPDL</name>
</gene>
<name>H3B021_LATCH</name>
<dbReference type="CTD" id="84842"/>
<feature type="domain" description="VOC" evidence="10">
    <location>
        <begin position="200"/>
        <end position="375"/>
    </location>
</feature>
<dbReference type="PIRSF" id="PIRSF009283">
    <property type="entry name" value="HPP_dOase"/>
    <property type="match status" value="1"/>
</dbReference>
<evidence type="ECO:0000256" key="2">
    <source>
        <dbReference type="ARBA" id="ARBA00018452"/>
    </source>
</evidence>
<evidence type="ECO:0000256" key="7">
    <source>
        <dbReference type="ARBA" id="ARBA00048047"/>
    </source>
</evidence>
<dbReference type="GO" id="GO:0046872">
    <property type="term" value="F:metal ion binding"/>
    <property type="evidence" value="ECO:0007669"/>
    <property type="project" value="UniProtKB-KW"/>
</dbReference>
<dbReference type="Bgee" id="ENSLACG00000013418">
    <property type="expression patterns" value="Expressed in pectoral fin and 6 other cell types or tissues"/>
</dbReference>
<dbReference type="STRING" id="7897.ENSLACP00000015242"/>